<evidence type="ECO:0000256" key="3">
    <source>
        <dbReference type="ARBA" id="ARBA00022741"/>
    </source>
</evidence>
<evidence type="ECO:0000313" key="8">
    <source>
        <dbReference type="Proteomes" id="UP000472971"/>
    </source>
</evidence>
<dbReference type="PROSITE" id="PS50893">
    <property type="entry name" value="ABC_TRANSPORTER_2"/>
    <property type="match status" value="1"/>
</dbReference>
<dbReference type="AlphaFoldDB" id="A0A6B3VT13"/>
<dbReference type="Gene3D" id="3.40.50.300">
    <property type="entry name" value="P-loop containing nucleotide triphosphate hydrolases"/>
    <property type="match status" value="1"/>
</dbReference>
<reference evidence="6 9" key="2">
    <citation type="submission" date="2020-07" db="EMBL/GenBank/DDBJ databases">
        <authorList>
            <person name="Feng H."/>
        </authorList>
    </citation>
    <scope>NUCLEOTIDE SEQUENCE [LARGE SCALE GENOMIC DNA]</scope>
    <source>
        <strain evidence="6">S-12</strain>
        <strain evidence="9">s-12</strain>
    </source>
</reference>
<dbReference type="InterPro" id="IPR050763">
    <property type="entry name" value="ABC_transporter_ATP-binding"/>
</dbReference>
<dbReference type="EMBL" id="JAAIWN010000003">
    <property type="protein sequence ID" value="NEY80358.1"/>
    <property type="molecule type" value="Genomic_DNA"/>
</dbReference>
<proteinExistence type="inferred from homology"/>
<dbReference type="PANTHER" id="PTHR42711:SF5">
    <property type="entry name" value="ABC TRANSPORTER ATP-BINDING PROTEIN NATA"/>
    <property type="match status" value="1"/>
</dbReference>
<feature type="domain" description="ABC transporter" evidence="5">
    <location>
        <begin position="3"/>
        <end position="224"/>
    </location>
</feature>
<evidence type="ECO:0000313" key="6">
    <source>
        <dbReference type="EMBL" id="MBA4535985.1"/>
    </source>
</evidence>
<dbReference type="Proteomes" id="UP000570010">
    <property type="component" value="Unassembled WGS sequence"/>
</dbReference>
<evidence type="ECO:0000313" key="7">
    <source>
        <dbReference type="EMBL" id="NEY80358.1"/>
    </source>
</evidence>
<dbReference type="CDD" id="cd03230">
    <property type="entry name" value="ABC_DR_subfamily_A"/>
    <property type="match status" value="1"/>
</dbReference>
<dbReference type="PANTHER" id="PTHR42711">
    <property type="entry name" value="ABC TRANSPORTER ATP-BINDING PROTEIN"/>
    <property type="match status" value="1"/>
</dbReference>
<organism evidence="7 8">
    <name type="scientific">Bacillus aquiflavi</name>
    <dbReference type="NCBI Taxonomy" id="2672567"/>
    <lineage>
        <taxon>Bacteria</taxon>
        <taxon>Bacillati</taxon>
        <taxon>Bacillota</taxon>
        <taxon>Bacilli</taxon>
        <taxon>Bacillales</taxon>
        <taxon>Bacillaceae</taxon>
        <taxon>Bacillus</taxon>
    </lineage>
</organism>
<dbReference type="GO" id="GO:0016887">
    <property type="term" value="F:ATP hydrolysis activity"/>
    <property type="evidence" value="ECO:0007669"/>
    <property type="project" value="InterPro"/>
</dbReference>
<dbReference type="InterPro" id="IPR027417">
    <property type="entry name" value="P-loop_NTPase"/>
</dbReference>
<dbReference type="GO" id="GO:0005524">
    <property type="term" value="F:ATP binding"/>
    <property type="evidence" value="ECO:0007669"/>
    <property type="project" value="UniProtKB-KW"/>
</dbReference>
<sequence length="240" mass="27329">MTLHLNNLVKKYGKLTVLDGISATFEEGQCYLLLGENGAGKSTLAKCIAGDEEYDNGSIYLDHSSLNLHEMVALQYQSFDSFPHLKVREVIQLFQRLIVNPFDVEELYELLGITSFENILMKNTSGGQRKAVSIILAFLLNKPIILLDEPFADLDLTKKKQFLYFLKMQLQQENKLFILISHEVAGFEELFDYIYILKNGRIVEQGKRDELKMKYQNTIFPGIEGIYFEVTGQLLGGKVG</sequence>
<reference evidence="7 8" key="1">
    <citation type="submission" date="2020-02" db="EMBL/GenBank/DDBJ databases">
        <title>Bacillus aquiflavi sp. nov., isolated from yellow water of strong flavor Chinese baijiu in Yibin region of China.</title>
        <authorList>
            <person name="Xie J."/>
        </authorList>
    </citation>
    <scope>NUCLEOTIDE SEQUENCE [LARGE SCALE GENOMIC DNA]</scope>
    <source>
        <strain evidence="7 8">3H-10</strain>
    </source>
</reference>
<dbReference type="EMBL" id="JACEIO010000003">
    <property type="protein sequence ID" value="MBA4535985.1"/>
    <property type="molecule type" value="Genomic_DNA"/>
</dbReference>
<comment type="caution">
    <text evidence="7">The sequence shown here is derived from an EMBL/GenBank/DDBJ whole genome shotgun (WGS) entry which is preliminary data.</text>
</comment>
<dbReference type="InterPro" id="IPR003593">
    <property type="entry name" value="AAA+_ATPase"/>
</dbReference>
<dbReference type="RefSeq" id="WP_163239673.1">
    <property type="nucleotide sequence ID" value="NZ_CP082780.1"/>
</dbReference>
<dbReference type="SUPFAM" id="SSF52540">
    <property type="entry name" value="P-loop containing nucleoside triphosphate hydrolases"/>
    <property type="match status" value="1"/>
</dbReference>
<gene>
    <name evidence="7" type="ORF">G4D64_02225</name>
    <name evidence="6" type="ORF">H1Z61_02235</name>
</gene>
<protein>
    <submittedName>
        <fullName evidence="7">ABC transporter ATP-binding protein</fullName>
    </submittedName>
</protein>
<dbReference type="InterPro" id="IPR003439">
    <property type="entry name" value="ABC_transporter-like_ATP-bd"/>
</dbReference>
<dbReference type="SMART" id="SM00382">
    <property type="entry name" value="AAA"/>
    <property type="match status" value="1"/>
</dbReference>
<keyword evidence="2" id="KW-0813">Transport</keyword>
<evidence type="ECO:0000313" key="9">
    <source>
        <dbReference type="Proteomes" id="UP000570010"/>
    </source>
</evidence>
<accession>A0A6B3VT13</accession>
<evidence type="ECO:0000256" key="1">
    <source>
        <dbReference type="ARBA" id="ARBA00005417"/>
    </source>
</evidence>
<keyword evidence="4 7" id="KW-0067">ATP-binding</keyword>
<dbReference type="Proteomes" id="UP000472971">
    <property type="component" value="Unassembled WGS sequence"/>
</dbReference>
<keyword evidence="8" id="KW-1185">Reference proteome</keyword>
<evidence type="ECO:0000256" key="2">
    <source>
        <dbReference type="ARBA" id="ARBA00022448"/>
    </source>
</evidence>
<dbReference type="Pfam" id="PF00005">
    <property type="entry name" value="ABC_tran"/>
    <property type="match status" value="1"/>
</dbReference>
<evidence type="ECO:0000259" key="5">
    <source>
        <dbReference type="PROSITE" id="PS50893"/>
    </source>
</evidence>
<keyword evidence="3" id="KW-0547">Nucleotide-binding</keyword>
<comment type="similarity">
    <text evidence="1">Belongs to the ABC transporter superfamily.</text>
</comment>
<evidence type="ECO:0000256" key="4">
    <source>
        <dbReference type="ARBA" id="ARBA00022840"/>
    </source>
</evidence>
<name>A0A6B3VT13_9BACI</name>